<dbReference type="InterPro" id="IPR050106">
    <property type="entry name" value="HistidinolP_aminotransfase"/>
</dbReference>
<accession>A0A1I6MDV8</accession>
<evidence type="ECO:0000256" key="3">
    <source>
        <dbReference type="ARBA" id="ARBA00022679"/>
    </source>
</evidence>
<comment type="similarity">
    <text evidence="1">Belongs to the class-II pyridoxal-phosphate-dependent aminotransferase family. Histidinol-phosphate aminotransferase subfamily.</text>
</comment>
<dbReference type="InterPro" id="IPR015424">
    <property type="entry name" value="PyrdxlP-dep_Trfase"/>
</dbReference>
<dbReference type="InterPro" id="IPR015421">
    <property type="entry name" value="PyrdxlP-dep_Trfase_major"/>
</dbReference>
<keyword evidence="3 6" id="KW-0808">Transferase</keyword>
<keyword evidence="4" id="KW-0663">Pyridoxal phosphate</keyword>
<sequence length="391" mass="42287">MAYLCKKGLAGTMGTLRNKEETLSSISRRSLLKQCGIAAAANLPVMSFAAPASHIPATIHVNLNENAFGPSPTVVPAITRELPRLARYATADLANEFTAQIAAYERVPPEQVVLGEILGGLGLYLGSQGAPGGEFLYSVPGYLALINAASHVGGVGVPVPLNSHFENDLPALREKVSPRTRAIYLINPHNPTGTASDPVAFRAFLEEASRQAPVIVDEAYLEYTRDFEARSAVSLVRDGANILVFRTFDKIHGLAGMPIGYTLAPAKLAAILRRNGLGDAEGLGRLNLVAAAAALNDQEHVGRVRDTVSRERAIWLQVLDELKLRHTRSETNFIFFDTGAPQANLAGSLGERGIEIARAFPPYDTWARITIGLPSENRRVRQALREIFSHR</sequence>
<dbReference type="PANTHER" id="PTHR43643">
    <property type="entry name" value="HISTIDINOL-PHOSPHATE AMINOTRANSFERASE 2"/>
    <property type="match status" value="1"/>
</dbReference>
<dbReference type="GO" id="GO:0008483">
    <property type="term" value="F:transaminase activity"/>
    <property type="evidence" value="ECO:0007669"/>
    <property type="project" value="UniProtKB-KW"/>
</dbReference>
<proteinExistence type="inferred from homology"/>
<keyword evidence="7" id="KW-1185">Reference proteome</keyword>
<dbReference type="CDD" id="cd00609">
    <property type="entry name" value="AAT_like"/>
    <property type="match status" value="1"/>
</dbReference>
<dbReference type="InterPro" id="IPR004839">
    <property type="entry name" value="Aminotransferase_I/II_large"/>
</dbReference>
<feature type="domain" description="Aminotransferase class I/classII large" evidence="5">
    <location>
        <begin position="62"/>
        <end position="379"/>
    </location>
</feature>
<dbReference type="AlphaFoldDB" id="A0A1I6MDV8"/>
<dbReference type="Proteomes" id="UP000199024">
    <property type="component" value="Unassembled WGS sequence"/>
</dbReference>
<evidence type="ECO:0000256" key="4">
    <source>
        <dbReference type="ARBA" id="ARBA00022898"/>
    </source>
</evidence>
<keyword evidence="2 6" id="KW-0032">Aminotransferase</keyword>
<evidence type="ECO:0000313" key="6">
    <source>
        <dbReference type="EMBL" id="SFS13899.1"/>
    </source>
</evidence>
<dbReference type="STRING" id="474950.SAMN05421771_2418"/>
<dbReference type="EMBL" id="FOZL01000001">
    <property type="protein sequence ID" value="SFS13899.1"/>
    <property type="molecule type" value="Genomic_DNA"/>
</dbReference>
<dbReference type="GO" id="GO:0030170">
    <property type="term" value="F:pyridoxal phosphate binding"/>
    <property type="evidence" value="ECO:0007669"/>
    <property type="project" value="InterPro"/>
</dbReference>
<dbReference type="SUPFAM" id="SSF53383">
    <property type="entry name" value="PLP-dependent transferases"/>
    <property type="match status" value="1"/>
</dbReference>
<gene>
    <name evidence="6" type="ORF">SAMN05421771_2418</name>
</gene>
<protein>
    <submittedName>
        <fullName evidence="6">Histidinol-phosphate aminotransferase</fullName>
    </submittedName>
</protein>
<evidence type="ECO:0000313" key="7">
    <source>
        <dbReference type="Proteomes" id="UP000199024"/>
    </source>
</evidence>
<dbReference type="Gene3D" id="3.40.640.10">
    <property type="entry name" value="Type I PLP-dependent aspartate aminotransferase-like (Major domain)"/>
    <property type="match status" value="1"/>
</dbReference>
<evidence type="ECO:0000259" key="5">
    <source>
        <dbReference type="Pfam" id="PF00155"/>
    </source>
</evidence>
<name>A0A1I6MDV8_9BACT</name>
<evidence type="ECO:0000256" key="1">
    <source>
        <dbReference type="ARBA" id="ARBA00007970"/>
    </source>
</evidence>
<dbReference type="InterPro" id="IPR015422">
    <property type="entry name" value="PyrdxlP-dep_Trfase_small"/>
</dbReference>
<dbReference type="Pfam" id="PF00155">
    <property type="entry name" value="Aminotran_1_2"/>
    <property type="match status" value="1"/>
</dbReference>
<organism evidence="6 7">
    <name type="scientific">Granulicella pectinivorans</name>
    <dbReference type="NCBI Taxonomy" id="474950"/>
    <lineage>
        <taxon>Bacteria</taxon>
        <taxon>Pseudomonadati</taxon>
        <taxon>Acidobacteriota</taxon>
        <taxon>Terriglobia</taxon>
        <taxon>Terriglobales</taxon>
        <taxon>Acidobacteriaceae</taxon>
        <taxon>Granulicella</taxon>
    </lineage>
</organism>
<reference evidence="6 7" key="1">
    <citation type="submission" date="2016-10" db="EMBL/GenBank/DDBJ databases">
        <authorList>
            <person name="de Groot N.N."/>
        </authorList>
    </citation>
    <scope>NUCLEOTIDE SEQUENCE [LARGE SCALE GENOMIC DNA]</scope>
    <source>
        <strain evidence="6 7">DSM 21001</strain>
    </source>
</reference>
<dbReference type="Gene3D" id="3.90.1150.10">
    <property type="entry name" value="Aspartate Aminotransferase, domain 1"/>
    <property type="match status" value="1"/>
</dbReference>
<evidence type="ECO:0000256" key="2">
    <source>
        <dbReference type="ARBA" id="ARBA00022576"/>
    </source>
</evidence>
<dbReference type="PANTHER" id="PTHR43643:SF3">
    <property type="entry name" value="HISTIDINOL-PHOSPHATE AMINOTRANSFERASE"/>
    <property type="match status" value="1"/>
</dbReference>